<dbReference type="InterPro" id="IPR010982">
    <property type="entry name" value="Lambda_DNA-bd_dom_sf"/>
</dbReference>
<dbReference type="GO" id="GO:0003677">
    <property type="term" value="F:DNA binding"/>
    <property type="evidence" value="ECO:0007669"/>
    <property type="project" value="UniProtKB-KW"/>
</dbReference>
<proteinExistence type="predicted"/>
<dbReference type="Pfam" id="PF01381">
    <property type="entry name" value="HTH_3"/>
    <property type="match status" value="1"/>
</dbReference>
<keyword evidence="1" id="KW-0238">DNA-binding</keyword>
<dbReference type="SUPFAM" id="SSF47413">
    <property type="entry name" value="lambda repressor-like DNA-binding domains"/>
    <property type="match status" value="1"/>
</dbReference>
<dbReference type="InterPro" id="IPR001387">
    <property type="entry name" value="Cro/C1-type_HTH"/>
</dbReference>
<evidence type="ECO:0000256" key="1">
    <source>
        <dbReference type="ARBA" id="ARBA00023125"/>
    </source>
</evidence>
<protein>
    <submittedName>
        <fullName evidence="3">Helix-turn-helix domain-containing protein</fullName>
    </submittedName>
</protein>
<reference evidence="3" key="2">
    <citation type="submission" date="2021-04" db="EMBL/GenBank/DDBJ databases">
        <authorList>
            <person name="Gilroy R."/>
        </authorList>
    </citation>
    <scope>NUCLEOTIDE SEQUENCE</scope>
    <source>
        <strain evidence="3">ChiBcec8-14828</strain>
    </source>
</reference>
<dbReference type="AlphaFoldDB" id="A0A9D2M5A1"/>
<gene>
    <name evidence="3" type="ORF">H9943_09640</name>
</gene>
<comment type="caution">
    <text evidence="3">The sequence shown here is derived from an EMBL/GenBank/DDBJ whole genome shotgun (WGS) entry which is preliminary data.</text>
</comment>
<dbReference type="CDD" id="cd00093">
    <property type="entry name" value="HTH_XRE"/>
    <property type="match status" value="1"/>
</dbReference>
<accession>A0A9D2M5A1</accession>
<dbReference type="SMART" id="SM00530">
    <property type="entry name" value="HTH_XRE"/>
    <property type="match status" value="1"/>
</dbReference>
<organism evidence="3 4">
    <name type="scientific">Candidatus Ruthenibacterium avium</name>
    <dbReference type="NCBI Taxonomy" id="2838751"/>
    <lineage>
        <taxon>Bacteria</taxon>
        <taxon>Bacillati</taxon>
        <taxon>Bacillota</taxon>
        <taxon>Clostridia</taxon>
        <taxon>Eubacteriales</taxon>
        <taxon>Oscillospiraceae</taxon>
        <taxon>Ruthenibacterium</taxon>
    </lineage>
</organism>
<dbReference type="Gene3D" id="1.10.260.40">
    <property type="entry name" value="lambda repressor-like DNA-binding domains"/>
    <property type="match status" value="1"/>
</dbReference>
<name>A0A9D2M5A1_9FIRM</name>
<reference evidence="3" key="1">
    <citation type="journal article" date="2021" name="PeerJ">
        <title>Extensive microbial diversity within the chicken gut microbiome revealed by metagenomics and culture.</title>
        <authorList>
            <person name="Gilroy R."/>
            <person name="Ravi A."/>
            <person name="Getino M."/>
            <person name="Pursley I."/>
            <person name="Horton D.L."/>
            <person name="Alikhan N.F."/>
            <person name="Baker D."/>
            <person name="Gharbi K."/>
            <person name="Hall N."/>
            <person name="Watson M."/>
            <person name="Adriaenssens E.M."/>
            <person name="Foster-Nyarko E."/>
            <person name="Jarju S."/>
            <person name="Secka A."/>
            <person name="Antonio M."/>
            <person name="Oren A."/>
            <person name="Chaudhuri R.R."/>
            <person name="La Ragione R."/>
            <person name="Hildebrand F."/>
            <person name="Pallen M.J."/>
        </authorList>
    </citation>
    <scope>NUCLEOTIDE SEQUENCE</scope>
    <source>
        <strain evidence="3">ChiBcec8-14828</strain>
    </source>
</reference>
<dbReference type="PANTHER" id="PTHR46558">
    <property type="entry name" value="TRACRIPTIONAL REGULATORY PROTEIN-RELATED-RELATED"/>
    <property type="match status" value="1"/>
</dbReference>
<dbReference type="PROSITE" id="PS50943">
    <property type="entry name" value="HTH_CROC1"/>
    <property type="match status" value="1"/>
</dbReference>
<feature type="domain" description="HTH cro/C1-type" evidence="2">
    <location>
        <begin position="5"/>
        <end position="59"/>
    </location>
</feature>
<dbReference type="Proteomes" id="UP000824209">
    <property type="component" value="Unassembled WGS sequence"/>
</dbReference>
<evidence type="ECO:0000313" key="4">
    <source>
        <dbReference type="Proteomes" id="UP000824209"/>
    </source>
</evidence>
<evidence type="ECO:0000259" key="2">
    <source>
        <dbReference type="PROSITE" id="PS50943"/>
    </source>
</evidence>
<evidence type="ECO:0000313" key="3">
    <source>
        <dbReference type="EMBL" id="HJB40643.1"/>
    </source>
</evidence>
<dbReference type="PANTHER" id="PTHR46558:SF11">
    <property type="entry name" value="HTH-TYPE TRANSCRIPTIONAL REGULATOR XRE"/>
    <property type="match status" value="1"/>
</dbReference>
<sequence length="67" mass="7912">MGFRIRDLREDADLTQKRIAELLMCDQSLYSKYERGERVLPLELAVQLADFYKVSLDYLVGRTDKKQ</sequence>
<dbReference type="EMBL" id="DWYA01000086">
    <property type="protein sequence ID" value="HJB40643.1"/>
    <property type="molecule type" value="Genomic_DNA"/>
</dbReference>